<proteinExistence type="predicted"/>
<name>A0A9P9E9B8_9HYPO</name>
<comment type="caution">
    <text evidence="1">The sequence shown here is derived from an EMBL/GenBank/DDBJ whole genome shotgun (WGS) entry which is preliminary data.</text>
</comment>
<evidence type="ECO:0000313" key="1">
    <source>
        <dbReference type="EMBL" id="KAH7133026.1"/>
    </source>
</evidence>
<dbReference type="AlphaFoldDB" id="A0A9P9E9B8"/>
<evidence type="ECO:0000313" key="2">
    <source>
        <dbReference type="Proteomes" id="UP000738349"/>
    </source>
</evidence>
<sequence>MFAFYGRSCPLLEHERTKGHGRLEAPQSFLGRATHRQGTEVGSACNKGENCGCHRCAPQWNGRILFYQYYTDTLTELWAFEADVLKHIDRSLPPQYRSCGRLYVGIWGGVDIRFQINGQDIWVYRFFVILPSDMVWSRLWEKPFGADGICLEPNQAGDGVRNHMDVHALPSGSSLERTRKFLQFGLDLIRSSSNDSGAKGHIKSFSFGNQRRFEEMCRTYLGLNVWEIWREDPPPYEH</sequence>
<organism evidence="1 2">
    <name type="scientific">Dactylonectria macrodidyma</name>
    <dbReference type="NCBI Taxonomy" id="307937"/>
    <lineage>
        <taxon>Eukaryota</taxon>
        <taxon>Fungi</taxon>
        <taxon>Dikarya</taxon>
        <taxon>Ascomycota</taxon>
        <taxon>Pezizomycotina</taxon>
        <taxon>Sordariomycetes</taxon>
        <taxon>Hypocreomycetidae</taxon>
        <taxon>Hypocreales</taxon>
        <taxon>Nectriaceae</taxon>
        <taxon>Dactylonectria</taxon>
    </lineage>
</organism>
<dbReference type="Proteomes" id="UP000738349">
    <property type="component" value="Unassembled WGS sequence"/>
</dbReference>
<gene>
    <name evidence="1" type="ORF">EDB81DRAFT_807513</name>
</gene>
<reference evidence="1" key="1">
    <citation type="journal article" date="2021" name="Nat. Commun.">
        <title>Genetic determinants of endophytism in the Arabidopsis root mycobiome.</title>
        <authorList>
            <person name="Mesny F."/>
            <person name="Miyauchi S."/>
            <person name="Thiergart T."/>
            <person name="Pickel B."/>
            <person name="Atanasova L."/>
            <person name="Karlsson M."/>
            <person name="Huettel B."/>
            <person name="Barry K.W."/>
            <person name="Haridas S."/>
            <person name="Chen C."/>
            <person name="Bauer D."/>
            <person name="Andreopoulos W."/>
            <person name="Pangilinan J."/>
            <person name="LaButti K."/>
            <person name="Riley R."/>
            <person name="Lipzen A."/>
            <person name="Clum A."/>
            <person name="Drula E."/>
            <person name="Henrissat B."/>
            <person name="Kohler A."/>
            <person name="Grigoriev I.V."/>
            <person name="Martin F.M."/>
            <person name="Hacquard S."/>
        </authorList>
    </citation>
    <scope>NUCLEOTIDE SEQUENCE</scope>
    <source>
        <strain evidence="1">MPI-CAGE-AT-0147</strain>
    </source>
</reference>
<protein>
    <submittedName>
        <fullName evidence="1">Uncharacterized protein</fullName>
    </submittedName>
</protein>
<accession>A0A9P9E9B8</accession>
<dbReference type="EMBL" id="JAGMUV010000016">
    <property type="protein sequence ID" value="KAH7133026.1"/>
    <property type="molecule type" value="Genomic_DNA"/>
</dbReference>
<keyword evidence="2" id="KW-1185">Reference proteome</keyword>